<dbReference type="EMBL" id="JABXIY010000028">
    <property type="protein sequence ID" value="NVK97506.1"/>
    <property type="molecule type" value="Genomic_DNA"/>
</dbReference>
<dbReference type="AlphaFoldDB" id="A0A850LHL6"/>
<proteinExistence type="predicted"/>
<name>A0A850LHL6_9RHOB</name>
<reference evidence="1 2" key="1">
    <citation type="journal article" date="2020" name="Proc. Natl. Acad. Sci. U.S.A.">
        <title>Ecological drivers of bacterial community assembly in synthetic phycospheres.</title>
        <authorList>
            <person name="Fu H."/>
            <person name="Uchimiya M."/>
            <person name="Gore J."/>
            <person name="Moran M.A."/>
        </authorList>
    </citation>
    <scope>NUCLEOTIDE SEQUENCE [LARGE SCALE GENOMIC DNA]</scope>
    <source>
        <strain evidence="1">HF-Din03</strain>
    </source>
</reference>
<gene>
    <name evidence="1" type="ORF">HW564_11290</name>
</gene>
<evidence type="ECO:0000313" key="2">
    <source>
        <dbReference type="Proteomes" id="UP000565723"/>
    </source>
</evidence>
<dbReference type="RefSeq" id="WP_011046789.1">
    <property type="nucleotide sequence ID" value="NZ_CP076685.1"/>
</dbReference>
<protein>
    <submittedName>
        <fullName evidence="1">Uncharacterized protein</fullName>
    </submittedName>
</protein>
<sequence length="222" mass="24947">MTKKVTLVPGKGPVATVHKKRGPPKGTPVKAKQPYKMELLPDAKREHYTREIVLGRMSMFQAGKELGISDTSVARYITQLPEDEKLAILATAMHDAKVKTAMQHAAIVNEFGEDTDKDLKWVLRELKSLLESAKGDEDRMMQLGALKELRQSLMSLADLHGKLNKKMDIHLNLNESPQFIQLRSIILKVLNNHPAAKHEFLNEMDAMGVIQEPVLVDDRRPA</sequence>
<comment type="caution">
    <text evidence="1">The sequence shown here is derived from an EMBL/GenBank/DDBJ whole genome shotgun (WGS) entry which is preliminary data.</text>
</comment>
<accession>A0A850LHL6</accession>
<dbReference type="Proteomes" id="UP000565723">
    <property type="component" value="Unassembled WGS sequence"/>
</dbReference>
<organism evidence="1 2">
    <name type="scientific">Ruegeria pomeroyi</name>
    <dbReference type="NCBI Taxonomy" id="89184"/>
    <lineage>
        <taxon>Bacteria</taxon>
        <taxon>Pseudomonadati</taxon>
        <taxon>Pseudomonadota</taxon>
        <taxon>Alphaproteobacteria</taxon>
        <taxon>Rhodobacterales</taxon>
        <taxon>Roseobacteraceae</taxon>
        <taxon>Ruegeria</taxon>
    </lineage>
</organism>
<evidence type="ECO:0000313" key="1">
    <source>
        <dbReference type="EMBL" id="NVK97506.1"/>
    </source>
</evidence>